<organism evidence="4 5">
    <name type="scientific">Porites lobata</name>
    <dbReference type="NCBI Taxonomy" id="104759"/>
    <lineage>
        <taxon>Eukaryota</taxon>
        <taxon>Metazoa</taxon>
        <taxon>Cnidaria</taxon>
        <taxon>Anthozoa</taxon>
        <taxon>Hexacorallia</taxon>
        <taxon>Scleractinia</taxon>
        <taxon>Fungiina</taxon>
        <taxon>Poritidae</taxon>
        <taxon>Porites</taxon>
    </lineage>
</organism>
<comment type="caution">
    <text evidence="4">The sequence shown here is derived from an EMBL/GenBank/DDBJ whole genome shotgun (WGS) entry which is preliminary data.</text>
</comment>
<keyword evidence="1" id="KW-0880">Kelch repeat</keyword>
<keyword evidence="5" id="KW-1185">Reference proteome</keyword>
<dbReference type="InterPro" id="IPR000210">
    <property type="entry name" value="BTB/POZ_dom"/>
</dbReference>
<sequence length="585" mass="66389">MNDQAEAQTKVTDEEFKDGLLQSLNELRKANFRCDTTLRVDGQTFPAHSLVLIAASDYFRALFSTEWQVKEKQENVVELKVVKSSIMEDVLEFMYLGQVNITASNAHDLLVASDYLIIPNLKSRTAQFLEKSMNVSNCLTLESFGCQYNCDTLRQAALKFKNENFVSIVKTEDFIALELNKVKELMCQDELNISEEEEVYEAVIAWVKHDLPARECFLPDLLKCLRLFSMSKYSIYRILNKEELVKKNLICTAIMNTGLQYILYPDWFLGRVLKHRNSIDKDEHVVFLHDGVDIGDRLIRRETYCFVLSTKKWQQLCSIPPFIEDNCADLVSTVCFGRVYMLSHDSQAISCFNPQKNSWKSKETGCTIQKMTFFTVTSFNEELYVIGGYGYDEEVKRTVHKYNPVCNDWKELASMETGRGGHCAVVLQDLIYVIAGADGETCLKSVENYDPLTNQWRRVPDLVNARRDAAAATVCGKIVVIGGFCVMEISASSEIEPTCEMFDPCLNQWSLVPSPNVPRAACGIVSVGDTVYVFGGYNEGSTLDSVECYDAECNEWQKVDTTMPEARGYIRASLVKLPKEFICND</sequence>
<dbReference type="SMART" id="SM00225">
    <property type="entry name" value="BTB"/>
    <property type="match status" value="1"/>
</dbReference>
<dbReference type="Pfam" id="PF24681">
    <property type="entry name" value="Kelch_KLHDC2_KLHL20_DRC7"/>
    <property type="match status" value="1"/>
</dbReference>
<dbReference type="Pfam" id="PF00651">
    <property type="entry name" value="BTB"/>
    <property type="match status" value="1"/>
</dbReference>
<name>A0ABN8N9L1_9CNID</name>
<gene>
    <name evidence="4" type="ORF">PLOB_00008481</name>
</gene>
<dbReference type="InterPro" id="IPR011333">
    <property type="entry name" value="SKP1/BTB/POZ_sf"/>
</dbReference>
<dbReference type="SMART" id="SM00612">
    <property type="entry name" value="Kelch"/>
    <property type="match status" value="4"/>
</dbReference>
<dbReference type="PANTHER" id="PTHR45632:SF5">
    <property type="entry name" value="KELCH-LIKE PROTEIN 22"/>
    <property type="match status" value="1"/>
</dbReference>
<dbReference type="Gene3D" id="1.25.40.420">
    <property type="match status" value="1"/>
</dbReference>
<reference evidence="4 5" key="1">
    <citation type="submission" date="2022-05" db="EMBL/GenBank/DDBJ databases">
        <authorList>
            <consortium name="Genoscope - CEA"/>
            <person name="William W."/>
        </authorList>
    </citation>
    <scope>NUCLEOTIDE SEQUENCE [LARGE SCALE GENOMIC DNA]</scope>
</reference>
<dbReference type="SUPFAM" id="SSF117281">
    <property type="entry name" value="Kelch motif"/>
    <property type="match status" value="1"/>
</dbReference>
<proteinExistence type="predicted"/>
<evidence type="ECO:0000256" key="1">
    <source>
        <dbReference type="ARBA" id="ARBA00022441"/>
    </source>
</evidence>
<feature type="domain" description="BTB" evidence="3">
    <location>
        <begin position="34"/>
        <end position="103"/>
    </location>
</feature>
<dbReference type="PIRSF" id="PIRSF037037">
    <property type="entry name" value="Kelch-like_protein_gigaxonin"/>
    <property type="match status" value="1"/>
</dbReference>
<dbReference type="InterPro" id="IPR015915">
    <property type="entry name" value="Kelch-typ_b-propeller"/>
</dbReference>
<dbReference type="PROSITE" id="PS50097">
    <property type="entry name" value="BTB"/>
    <property type="match status" value="1"/>
</dbReference>
<dbReference type="EMBL" id="CALNXK010000014">
    <property type="protein sequence ID" value="CAH3046283.1"/>
    <property type="molecule type" value="Genomic_DNA"/>
</dbReference>
<evidence type="ECO:0000256" key="2">
    <source>
        <dbReference type="ARBA" id="ARBA00022737"/>
    </source>
</evidence>
<protein>
    <recommendedName>
        <fullName evidence="3">BTB domain-containing protein</fullName>
    </recommendedName>
</protein>
<dbReference type="Proteomes" id="UP001159405">
    <property type="component" value="Unassembled WGS sequence"/>
</dbReference>
<dbReference type="SMART" id="SM00875">
    <property type="entry name" value="BACK"/>
    <property type="match status" value="1"/>
</dbReference>
<dbReference type="SUPFAM" id="SSF54695">
    <property type="entry name" value="POZ domain"/>
    <property type="match status" value="1"/>
</dbReference>
<keyword evidence="2" id="KW-0677">Repeat</keyword>
<dbReference type="InterPro" id="IPR006652">
    <property type="entry name" value="Kelch_1"/>
</dbReference>
<evidence type="ECO:0000313" key="5">
    <source>
        <dbReference type="Proteomes" id="UP001159405"/>
    </source>
</evidence>
<evidence type="ECO:0000259" key="3">
    <source>
        <dbReference type="PROSITE" id="PS50097"/>
    </source>
</evidence>
<dbReference type="Pfam" id="PF07707">
    <property type="entry name" value="BACK"/>
    <property type="match status" value="1"/>
</dbReference>
<accession>A0ABN8N9L1</accession>
<dbReference type="Gene3D" id="3.30.710.10">
    <property type="entry name" value="Potassium Channel Kv1.1, Chain A"/>
    <property type="match status" value="1"/>
</dbReference>
<dbReference type="InterPro" id="IPR017096">
    <property type="entry name" value="BTB-kelch_protein"/>
</dbReference>
<dbReference type="Gene3D" id="2.120.10.80">
    <property type="entry name" value="Kelch-type beta propeller"/>
    <property type="match status" value="2"/>
</dbReference>
<dbReference type="PANTHER" id="PTHR45632">
    <property type="entry name" value="LD33804P"/>
    <property type="match status" value="1"/>
</dbReference>
<evidence type="ECO:0000313" key="4">
    <source>
        <dbReference type="EMBL" id="CAH3046283.1"/>
    </source>
</evidence>
<dbReference type="InterPro" id="IPR011705">
    <property type="entry name" value="BACK"/>
</dbReference>